<feature type="compositionally biased region" description="Low complexity" evidence="1">
    <location>
        <begin position="65"/>
        <end position="78"/>
    </location>
</feature>
<proteinExistence type="predicted"/>
<protein>
    <submittedName>
        <fullName evidence="2">Uncharacterized protein</fullName>
    </submittedName>
</protein>
<evidence type="ECO:0000313" key="2">
    <source>
        <dbReference type="EMBL" id="CBI07697.1"/>
    </source>
</evidence>
<name>E6QKD0_9ZZZZ</name>
<organism evidence="2">
    <name type="scientific">mine drainage metagenome</name>
    <dbReference type="NCBI Taxonomy" id="410659"/>
    <lineage>
        <taxon>unclassified sequences</taxon>
        <taxon>metagenomes</taxon>
        <taxon>ecological metagenomes</taxon>
    </lineage>
</organism>
<comment type="caution">
    <text evidence="2">The sequence shown here is derived from an EMBL/GenBank/DDBJ whole genome shotgun (WGS) entry which is preliminary data.</text>
</comment>
<dbReference type="AlphaFoldDB" id="E6QKD0"/>
<evidence type="ECO:0000256" key="1">
    <source>
        <dbReference type="SAM" id="MobiDB-lite"/>
    </source>
</evidence>
<accession>E6QKD0</accession>
<feature type="region of interest" description="Disordered" evidence="1">
    <location>
        <begin position="59"/>
        <end position="85"/>
    </location>
</feature>
<dbReference type="EMBL" id="CABQ01000123">
    <property type="protein sequence ID" value="CBI07697.1"/>
    <property type="molecule type" value="Genomic_DNA"/>
</dbReference>
<sequence length="85" mass="9432">MRIRLPWIQHTPELSKMDNLYKMIKMYILIIFREDRDDGAGTSGHACHFPANGTLVEDAGRAHSRSSPLPLGSPGRAPCSNLSIN</sequence>
<gene>
    <name evidence="2" type="ORF">CARN6_1067</name>
</gene>
<reference evidence="2" key="1">
    <citation type="submission" date="2009-10" db="EMBL/GenBank/DDBJ databases">
        <title>Diversity of trophic interactions inside an arsenic-rich microbial ecosystem.</title>
        <authorList>
            <person name="Bertin P.N."/>
            <person name="Heinrich-Salmeron A."/>
            <person name="Pelletier E."/>
            <person name="Goulhen-Chollet F."/>
            <person name="Arsene-Ploetze F."/>
            <person name="Gallien S."/>
            <person name="Calteau A."/>
            <person name="Vallenet D."/>
            <person name="Casiot C."/>
            <person name="Chane-Woon-Ming B."/>
            <person name="Giloteaux L."/>
            <person name="Barakat M."/>
            <person name="Bonnefoy V."/>
            <person name="Bruneel O."/>
            <person name="Chandler M."/>
            <person name="Cleiss J."/>
            <person name="Duran R."/>
            <person name="Elbaz-Poulichet F."/>
            <person name="Fonknechten N."/>
            <person name="Lauga B."/>
            <person name="Mornico D."/>
            <person name="Ortet P."/>
            <person name="Schaeffer C."/>
            <person name="Siguier P."/>
            <person name="Alexander Thil Smith A."/>
            <person name="Van Dorsselaer A."/>
            <person name="Weissenbach J."/>
            <person name="Medigue C."/>
            <person name="Le Paslier D."/>
        </authorList>
    </citation>
    <scope>NUCLEOTIDE SEQUENCE</scope>
</reference>